<dbReference type="EMBL" id="CP136920">
    <property type="protein sequence ID" value="WOO40502.1"/>
    <property type="molecule type" value="Genomic_DNA"/>
</dbReference>
<evidence type="ECO:0000313" key="3">
    <source>
        <dbReference type="EMBL" id="WOO40502.1"/>
    </source>
</evidence>
<dbReference type="KEGG" id="puo:RZN69_17675"/>
<organism evidence="4 5">
    <name type="scientific">Rubellicoccus peritrichatus</name>
    <dbReference type="NCBI Taxonomy" id="3080537"/>
    <lineage>
        <taxon>Bacteria</taxon>
        <taxon>Pseudomonadati</taxon>
        <taxon>Verrucomicrobiota</taxon>
        <taxon>Opitutia</taxon>
        <taxon>Puniceicoccales</taxon>
        <taxon>Cerasicoccaceae</taxon>
        <taxon>Rubellicoccus</taxon>
    </lineage>
</organism>
<protein>
    <submittedName>
        <fullName evidence="4">Uncharacterized protein</fullName>
    </submittedName>
</protein>
<dbReference type="AlphaFoldDB" id="A0AAQ3LAA6"/>
<evidence type="ECO:0000313" key="4">
    <source>
        <dbReference type="EMBL" id="WOO40552.1"/>
    </source>
</evidence>
<sequence length="82" mass="9560">MTHNRNIENVCHVEAHRVYGEGLKLKIYADSPTGKPITITATIEWWIVPQIVREMYKVWRAERQTRLSEIQNLDEALQGGKQ</sequence>
<evidence type="ECO:0000313" key="2">
    <source>
        <dbReference type="EMBL" id="WOO40453.1"/>
    </source>
</evidence>
<dbReference type="KEGG" id="puo:RZN69_17920"/>
<dbReference type="Proteomes" id="UP001304300">
    <property type="component" value="Chromosome"/>
</dbReference>
<gene>
    <name evidence="1" type="ORF">RZN69_17430</name>
    <name evidence="2" type="ORF">RZN69_17675</name>
    <name evidence="3" type="ORF">RZN69_17920</name>
    <name evidence="4" type="ORF">RZN69_18170</name>
</gene>
<dbReference type="EMBL" id="CP136920">
    <property type="protein sequence ID" value="WOO40453.1"/>
    <property type="molecule type" value="Genomic_DNA"/>
</dbReference>
<dbReference type="EMBL" id="CP136920">
    <property type="protein sequence ID" value="WOO40552.1"/>
    <property type="molecule type" value="Genomic_DNA"/>
</dbReference>
<evidence type="ECO:0000313" key="5">
    <source>
        <dbReference type="Proteomes" id="UP001304300"/>
    </source>
</evidence>
<keyword evidence="5" id="KW-1185">Reference proteome</keyword>
<accession>A0AAQ3LAA6</accession>
<dbReference type="KEGG" id="puo:RZN69_18170"/>
<evidence type="ECO:0000313" key="1">
    <source>
        <dbReference type="EMBL" id="WOO40404.1"/>
    </source>
</evidence>
<name>A0AAQ3LAA6_9BACT</name>
<reference evidence="4 5" key="1">
    <citation type="submission" date="2023-10" db="EMBL/GenBank/DDBJ databases">
        <title>Rubellicoccus peritrichatus gen. nov., sp. nov., isolated from an algae of coral reef tank.</title>
        <authorList>
            <person name="Luo J."/>
        </authorList>
    </citation>
    <scope>NUCLEOTIDE SEQUENCE [LARGE SCALE GENOMIC DNA]</scope>
    <source>
        <strain evidence="4 5">CR14</strain>
    </source>
</reference>
<proteinExistence type="predicted"/>
<dbReference type="KEGG" id="puo:RZN69_17430"/>
<dbReference type="RefSeq" id="WP_317832637.1">
    <property type="nucleotide sequence ID" value="NZ_CP136920.1"/>
</dbReference>
<dbReference type="EMBL" id="CP136920">
    <property type="protein sequence ID" value="WOO40404.1"/>
    <property type="molecule type" value="Genomic_DNA"/>
</dbReference>